<dbReference type="AlphaFoldDB" id="A0A5B8C2A2"/>
<dbReference type="PANTHER" id="PTHR42951">
    <property type="entry name" value="METALLO-BETA-LACTAMASE DOMAIN-CONTAINING"/>
    <property type="match status" value="1"/>
</dbReference>
<accession>A0A5B8C2A2</accession>
<dbReference type="Pfam" id="PF00753">
    <property type="entry name" value="Lactamase_B"/>
    <property type="match status" value="1"/>
</dbReference>
<evidence type="ECO:0000313" key="3">
    <source>
        <dbReference type="EMBL" id="QDC23335.1"/>
    </source>
</evidence>
<proteinExistence type="predicted"/>
<dbReference type="Gene3D" id="3.60.15.10">
    <property type="entry name" value="Ribonuclease Z/Hydroxyacylglutathione hydrolase-like"/>
    <property type="match status" value="1"/>
</dbReference>
<dbReference type="InterPro" id="IPR036866">
    <property type="entry name" value="RibonucZ/Hydroxyglut_hydro"/>
</dbReference>
<dbReference type="EMBL" id="CP040915">
    <property type="protein sequence ID" value="QDC23335.1"/>
    <property type="molecule type" value="Genomic_DNA"/>
</dbReference>
<reference evidence="3 4" key="1">
    <citation type="submission" date="2019-05" db="EMBL/GenBank/DDBJ databases">
        <title>Georgenia *** sp. nov., and Georgenia *** sp. nov., isolated from the intestinal contents of plateau pika (Ochotona curzoniae) in the Qinghai-Tibet plateau of China.</title>
        <authorList>
            <person name="Tian Z."/>
        </authorList>
    </citation>
    <scope>NUCLEOTIDE SEQUENCE [LARGE SCALE GENOMIC DNA]</scope>
    <source>
        <strain evidence="3 4">Z443</strain>
    </source>
</reference>
<feature type="region of interest" description="Disordered" evidence="1">
    <location>
        <begin position="1"/>
        <end position="25"/>
    </location>
</feature>
<dbReference type="OrthoDB" id="3813329at2"/>
<name>A0A5B8C2A2_9MICO</name>
<evidence type="ECO:0000259" key="2">
    <source>
        <dbReference type="SMART" id="SM00849"/>
    </source>
</evidence>
<dbReference type="PANTHER" id="PTHR42951:SF22">
    <property type="entry name" value="METALLO BETA-LACTAMASE SUPERFAMILY LIPOPROTEIN"/>
    <property type="match status" value="1"/>
</dbReference>
<dbReference type="InterPro" id="IPR001279">
    <property type="entry name" value="Metallo-B-lactamas"/>
</dbReference>
<dbReference type="Proteomes" id="UP000314616">
    <property type="component" value="Chromosome"/>
</dbReference>
<dbReference type="GO" id="GO:0016787">
    <property type="term" value="F:hydrolase activity"/>
    <property type="evidence" value="ECO:0007669"/>
    <property type="project" value="UniProtKB-KW"/>
</dbReference>
<dbReference type="InterPro" id="IPR050855">
    <property type="entry name" value="NDM-1-like"/>
</dbReference>
<evidence type="ECO:0000313" key="4">
    <source>
        <dbReference type="Proteomes" id="UP000314616"/>
    </source>
</evidence>
<gene>
    <name evidence="3" type="ORF">FE374_00640</name>
</gene>
<evidence type="ECO:0000256" key="1">
    <source>
        <dbReference type="SAM" id="MobiDB-lite"/>
    </source>
</evidence>
<feature type="compositionally biased region" description="Basic and acidic residues" evidence="1">
    <location>
        <begin position="1"/>
        <end position="11"/>
    </location>
</feature>
<keyword evidence="3" id="KW-0378">Hydrolase</keyword>
<feature type="domain" description="Metallo-beta-lactamase" evidence="2">
    <location>
        <begin position="86"/>
        <end position="268"/>
    </location>
</feature>
<protein>
    <submittedName>
        <fullName evidence="3">MBL fold metallo-hydrolase</fullName>
    </submittedName>
</protein>
<dbReference type="KEGG" id="gyu:FE374_00640"/>
<dbReference type="SUPFAM" id="SSF56281">
    <property type="entry name" value="Metallo-hydrolase/oxidoreductase"/>
    <property type="match status" value="1"/>
</dbReference>
<sequence>MDGDGLGHEDMAGGPTEAGGPHGGRVVLVRGPVARVVRRCPPELARTLAHETRTLAHEKGEPVTADATLEQVADGVLVVTHPFCTTTTTVVLGDDGGCLVVDPAVTAAEIDALAAELARRGLRVVAGFSTHPHWDHLLWRDALGDAPRHATAVAARTAEERLAENQGKAGEALAGVDGGPLGGVTALVGEVLAWAGPRVEVVEHGAHAPGHAALVLPDARVLIAGDMLSDVEVPLPDHRAADPLGDYDRALDRFAALADGVDVVVPGHGTVGDRDELDRRIAADRRYLEHVRAGRAVHDLRLVDGPDWLRREHEELVALVGGAG</sequence>
<dbReference type="SMART" id="SM00849">
    <property type="entry name" value="Lactamase_B"/>
    <property type="match status" value="1"/>
</dbReference>
<organism evidence="3 4">
    <name type="scientific">Georgenia yuyongxinii</name>
    <dbReference type="NCBI Taxonomy" id="2589797"/>
    <lineage>
        <taxon>Bacteria</taxon>
        <taxon>Bacillati</taxon>
        <taxon>Actinomycetota</taxon>
        <taxon>Actinomycetes</taxon>
        <taxon>Micrococcales</taxon>
        <taxon>Bogoriellaceae</taxon>
        <taxon>Georgenia</taxon>
    </lineage>
</organism>